<organism evidence="2 3">
    <name type="scientific">Pararobbsia alpina</name>
    <dbReference type="NCBI Taxonomy" id="621374"/>
    <lineage>
        <taxon>Bacteria</taxon>
        <taxon>Pseudomonadati</taxon>
        <taxon>Pseudomonadota</taxon>
        <taxon>Betaproteobacteria</taxon>
        <taxon>Burkholderiales</taxon>
        <taxon>Burkholderiaceae</taxon>
        <taxon>Pararobbsia</taxon>
    </lineage>
</organism>
<keyword evidence="1" id="KW-0472">Membrane</keyword>
<dbReference type="RefSeq" id="WP_175103644.1">
    <property type="nucleotide sequence ID" value="NZ_CADIKM010000003.1"/>
</dbReference>
<feature type="transmembrane region" description="Helical" evidence="1">
    <location>
        <begin position="338"/>
        <end position="362"/>
    </location>
</feature>
<name>A0A6S7AXK4_9BURK</name>
<reference evidence="2 3" key="1">
    <citation type="submission" date="2020-04" db="EMBL/GenBank/DDBJ databases">
        <authorList>
            <person name="De Canck E."/>
        </authorList>
    </citation>
    <scope>NUCLEOTIDE SEQUENCE [LARGE SCALE GENOMIC DNA]</scope>
    <source>
        <strain evidence="2 3">LMG 28138</strain>
    </source>
</reference>
<feature type="transmembrane region" description="Helical" evidence="1">
    <location>
        <begin position="369"/>
        <end position="386"/>
    </location>
</feature>
<evidence type="ECO:0000256" key="1">
    <source>
        <dbReference type="SAM" id="Phobius"/>
    </source>
</evidence>
<protein>
    <submittedName>
        <fullName evidence="2">Uncharacterized protein</fullName>
    </submittedName>
</protein>
<dbReference type="Proteomes" id="UP000494115">
    <property type="component" value="Unassembled WGS sequence"/>
</dbReference>
<keyword evidence="1" id="KW-0812">Transmembrane</keyword>
<proteinExistence type="predicted"/>
<feature type="transmembrane region" description="Helical" evidence="1">
    <location>
        <begin position="285"/>
        <end position="305"/>
    </location>
</feature>
<feature type="transmembrane region" description="Helical" evidence="1">
    <location>
        <begin position="220"/>
        <end position="240"/>
    </location>
</feature>
<evidence type="ECO:0000313" key="3">
    <source>
        <dbReference type="Proteomes" id="UP000494115"/>
    </source>
</evidence>
<keyword evidence="3" id="KW-1185">Reference proteome</keyword>
<feature type="transmembrane region" description="Helical" evidence="1">
    <location>
        <begin position="192"/>
        <end position="208"/>
    </location>
</feature>
<gene>
    <name evidence="2" type="ORF">LMG28138_01139</name>
</gene>
<dbReference type="AlphaFoldDB" id="A0A6S7AXK4"/>
<feature type="transmembrane region" description="Helical" evidence="1">
    <location>
        <begin position="119"/>
        <end position="137"/>
    </location>
</feature>
<feature type="transmembrane region" description="Helical" evidence="1">
    <location>
        <begin position="312"/>
        <end position="332"/>
    </location>
</feature>
<feature type="transmembrane region" description="Helical" evidence="1">
    <location>
        <begin position="91"/>
        <end position="112"/>
    </location>
</feature>
<sequence>MRSLKQHAYGSVAAVLISLLYIHASEVTGRLAHDVSYDDIAYLNDAIDRLIVLVDQGIWAFFDTFLHNPPHSPLSTVFALTALSIGGYSTLIVYATNSLLLVAVVSFLLYAFRNFDQRVLIWIGAAFLTSPIAYNTIENFRPDFAVGFVTTAMAWWFITGMVNGDRSSLVLAGGAFGGALLVKPSFFAHTLALAIGLSALYLIVFVLGRKIKKNTVHLGIRPLCVFWGIAFILALPYYVIAGRGIFDYFWNNTRGADAYLWSYGKEVSEARVIRDYLGSAYQRAIGFHLILCVVFIVVGATLLTIRRNWRELAVLGCLVGFGITSFTILVIGRHKNSFFFSTFQVTVLIAGFYGFGALYSLLGKRSRNALIVVAWCALVAAAQINLSKHAHFEPTTEDLADHSLNRKIVNQIQDALSDSGKGSNRSPVSVIVTVPGPVNAHSMKWIAAQGGLSIRPIDRDRSSQMSDFLEAARATDFVVVPNALRAEFYRQFPGAPLQSELLDMLRKNSDFVEISPKDDKAHYHVFKNVALMGSGAPVLDFHGVKSVSGFANPEGPYPQWQLPRVQWMSATASQLCVQDPGVYDASMRFRANSAGYLAVSDTRGHSDVVGHFTPDVFTDVTFTHTFTEGDMCVTLTPTVEHATVDSSNWLLFSRFRFAKSEGNVQ</sequence>
<accession>A0A6S7AXK4</accession>
<keyword evidence="1" id="KW-1133">Transmembrane helix</keyword>
<dbReference type="EMBL" id="CADIKM010000003">
    <property type="protein sequence ID" value="CAB3780898.1"/>
    <property type="molecule type" value="Genomic_DNA"/>
</dbReference>
<evidence type="ECO:0000313" key="2">
    <source>
        <dbReference type="EMBL" id="CAB3780898.1"/>
    </source>
</evidence>